<dbReference type="AlphaFoldDB" id="A0AAU9J7Z3"/>
<protein>
    <submittedName>
        <fullName evidence="3">Uncharacterized protein</fullName>
    </submittedName>
</protein>
<evidence type="ECO:0000256" key="2">
    <source>
        <dbReference type="SAM" id="MobiDB-lite"/>
    </source>
</evidence>
<feature type="coiled-coil region" evidence="1">
    <location>
        <begin position="518"/>
        <end position="600"/>
    </location>
</feature>
<name>A0AAU9J7Z3_9CILI</name>
<comment type="caution">
    <text evidence="3">The sequence shown here is derived from an EMBL/GenBank/DDBJ whole genome shotgun (WGS) entry which is preliminary data.</text>
</comment>
<feature type="region of interest" description="Disordered" evidence="2">
    <location>
        <begin position="1"/>
        <end position="30"/>
    </location>
</feature>
<gene>
    <name evidence="3" type="ORF">BSTOLATCC_MIC28682</name>
</gene>
<reference evidence="3" key="1">
    <citation type="submission" date="2021-09" db="EMBL/GenBank/DDBJ databases">
        <authorList>
            <consortium name="AG Swart"/>
            <person name="Singh M."/>
            <person name="Singh A."/>
            <person name="Seah K."/>
            <person name="Emmerich C."/>
        </authorList>
    </citation>
    <scope>NUCLEOTIDE SEQUENCE</scope>
    <source>
        <strain evidence="3">ATCC30299</strain>
    </source>
</reference>
<sequence>MDTNEKTPKIKSKHKSVSSMGSRSEAFSSTTNSYWNTKRKSIIEKQINDENEKFENYRKKLQFKEKKHRKSLEDILARPGSTRWLQSGSGARLKESCYDFTNSISPIPQNLHSWDSINGYIGPSLTSPITRASSPGLFSDACDLNKGHCFKLTPYDSILTVDHAMTYLRLRDKGCSKQEAMHFSSKQRCRTDSTQTYDGPPGYRVMKRNNNLKEGPNWHGWQLHPPKFQSDLKYKQYKAKETYEDYEMLSSGYENFQKRFRIINGELVKQDNWEEKYCIDMKIKPNMPIRPISLEETPKIVEENLDQENIENYDEVLIEENKKTDNEEQQEEVVVNEIGPLSLERKPIRSMTEKFFGLKFFGNRNKVEDNIDTVEEKGSSKFYIRSMKPPQSPNHHSVLYENNKGKRDYKFSLGSPNNSQNSSLFSIRTSQRSQTTKTKFQNSARLFTKDEIESEKKKFALDRIQELQKTKSLSELIQIELAKKAKQMGAIINESLKKSQERKSQIEIETTESIQKQFQEKLQKLDLAENTRKKIMEEKEKLRMAKEEMYEKKLTKMKSLKAIKEEERQKTIRDEMQAKMVAFENNRKKLEAECERKIEEKRRDYDFSRMFSSVIRNLLRVPLGVVKEEDS</sequence>
<feature type="coiled-coil region" evidence="1">
    <location>
        <begin position="40"/>
        <end position="67"/>
    </location>
</feature>
<keyword evidence="4" id="KW-1185">Reference proteome</keyword>
<proteinExistence type="predicted"/>
<evidence type="ECO:0000313" key="3">
    <source>
        <dbReference type="EMBL" id="CAG9321400.1"/>
    </source>
</evidence>
<feature type="compositionally biased region" description="Polar residues" evidence="2">
    <location>
        <begin position="17"/>
        <end position="30"/>
    </location>
</feature>
<evidence type="ECO:0000256" key="1">
    <source>
        <dbReference type="SAM" id="Coils"/>
    </source>
</evidence>
<feature type="compositionally biased region" description="Polar residues" evidence="2">
    <location>
        <begin position="414"/>
        <end position="441"/>
    </location>
</feature>
<accession>A0AAU9J7Z3</accession>
<organism evidence="3 4">
    <name type="scientific">Blepharisma stoltei</name>
    <dbReference type="NCBI Taxonomy" id="1481888"/>
    <lineage>
        <taxon>Eukaryota</taxon>
        <taxon>Sar</taxon>
        <taxon>Alveolata</taxon>
        <taxon>Ciliophora</taxon>
        <taxon>Postciliodesmatophora</taxon>
        <taxon>Heterotrichea</taxon>
        <taxon>Heterotrichida</taxon>
        <taxon>Blepharismidae</taxon>
        <taxon>Blepharisma</taxon>
    </lineage>
</organism>
<keyword evidence="1" id="KW-0175">Coiled coil</keyword>
<feature type="region of interest" description="Disordered" evidence="2">
    <location>
        <begin position="409"/>
        <end position="441"/>
    </location>
</feature>
<dbReference type="Proteomes" id="UP001162131">
    <property type="component" value="Unassembled WGS sequence"/>
</dbReference>
<dbReference type="EMBL" id="CAJZBQ010000028">
    <property type="protein sequence ID" value="CAG9321400.1"/>
    <property type="molecule type" value="Genomic_DNA"/>
</dbReference>
<evidence type="ECO:0000313" key="4">
    <source>
        <dbReference type="Proteomes" id="UP001162131"/>
    </source>
</evidence>